<dbReference type="EMBL" id="JBHSFV010000004">
    <property type="protein sequence ID" value="MFC4633965.1"/>
    <property type="molecule type" value="Genomic_DNA"/>
</dbReference>
<dbReference type="Pfam" id="PF03190">
    <property type="entry name" value="Thioredox_DsbH"/>
    <property type="match status" value="1"/>
</dbReference>
<gene>
    <name evidence="3" type="ORF">ACFO3O_08605</name>
</gene>
<evidence type="ECO:0000256" key="1">
    <source>
        <dbReference type="SAM" id="SignalP"/>
    </source>
</evidence>
<dbReference type="Proteomes" id="UP001596043">
    <property type="component" value="Unassembled WGS sequence"/>
</dbReference>
<dbReference type="InterPro" id="IPR036249">
    <property type="entry name" value="Thioredoxin-like_sf"/>
</dbReference>
<evidence type="ECO:0000313" key="4">
    <source>
        <dbReference type="Proteomes" id="UP001596043"/>
    </source>
</evidence>
<dbReference type="Gene3D" id="3.40.30.10">
    <property type="entry name" value="Glutaredoxin"/>
    <property type="match status" value="1"/>
</dbReference>
<dbReference type="InterPro" id="IPR024705">
    <property type="entry name" value="Ssp411"/>
</dbReference>
<dbReference type="Gene3D" id="1.50.10.10">
    <property type="match status" value="1"/>
</dbReference>
<accession>A0ABV9HY55</accession>
<dbReference type="CDD" id="cd02955">
    <property type="entry name" value="SSP411"/>
    <property type="match status" value="1"/>
</dbReference>
<protein>
    <submittedName>
        <fullName evidence="3">Thioredoxin domain-containing protein</fullName>
    </submittedName>
</protein>
<proteinExistence type="predicted"/>
<dbReference type="RefSeq" id="WP_379978192.1">
    <property type="nucleotide sequence ID" value="NZ_JBHSFV010000004.1"/>
</dbReference>
<sequence>MNIYKLFLFLLILSALWGCKNQNDSDMHAYTNDLIHETSPYLLQHAHNPVDWKPWNKETLALAKKENKPILVSIGYSSCHWCHVMEHESFEDTLVASFMNDHFINIKVDREERPDVDNIYMSAVELMTGRAGGWPLNAIALPDGRPIWGGTYFPKDDWMNALEQVASAFKENPNSLVEFADKLATGIKTRAIVTPNPNKPQFEEALITSSLTTWSTYWDTKDGGIDRAPKFMMPNNYQFLVRYAHQTQDSTILQYVNTTLEKMAYGGINDHIGGGFSRYSTDKKWHIPHFEKMLYDNAQLVSLYSDAYLLTQKELYKETVYQTLDYVAREMTTEEGGFYSALDADSLTPEGALEEGAYYVWTETTLKTILKEDFELFAAYYNINDFGKWEKDNYVLIRRESDKDFVAKQGISLSDFKKKKTQWKEVLLRFRESNKERPRLDDKILTGWNGLMTKGYTDAYRVFNDQKFLDAALKNATFIVNKMIREDGGLNRNYKNGKSSINGYLEDYASTIDAFIALFEVTADSIWLERAKQLTDYTFVHFQDKTNSMFFFTSDQDTDLISRNVPYIDKVIPASNSMMAKNIFTLSHYYLDKLYTQTAATMLNNMQPEIDRSPTSFSNWLDLYLNYTQPYYEIVIVGQNAKEVLTELNTFYLPNKLIAASTSESTQEIFEGRYLKDNTLIYVCVNNACKLPVRTIEEALKLIKL</sequence>
<feature type="chain" id="PRO_5045495857" evidence="1">
    <location>
        <begin position="18"/>
        <end position="705"/>
    </location>
</feature>
<dbReference type="InterPro" id="IPR008928">
    <property type="entry name" value="6-hairpin_glycosidase_sf"/>
</dbReference>
<dbReference type="SUPFAM" id="SSF52833">
    <property type="entry name" value="Thioredoxin-like"/>
    <property type="match status" value="1"/>
</dbReference>
<dbReference type="InterPro" id="IPR012341">
    <property type="entry name" value="6hp_glycosidase-like_sf"/>
</dbReference>
<name>A0ABV9HY55_9FLAO</name>
<dbReference type="PANTHER" id="PTHR42899">
    <property type="entry name" value="SPERMATOGENESIS-ASSOCIATED PROTEIN 20"/>
    <property type="match status" value="1"/>
</dbReference>
<evidence type="ECO:0000313" key="3">
    <source>
        <dbReference type="EMBL" id="MFC4633965.1"/>
    </source>
</evidence>
<feature type="domain" description="Spermatogenesis-associated protein 20-like TRX" evidence="2">
    <location>
        <begin position="31"/>
        <end position="185"/>
    </location>
</feature>
<organism evidence="3 4">
    <name type="scientific">Dokdonia ponticola</name>
    <dbReference type="NCBI Taxonomy" id="2041041"/>
    <lineage>
        <taxon>Bacteria</taxon>
        <taxon>Pseudomonadati</taxon>
        <taxon>Bacteroidota</taxon>
        <taxon>Flavobacteriia</taxon>
        <taxon>Flavobacteriales</taxon>
        <taxon>Flavobacteriaceae</taxon>
        <taxon>Dokdonia</taxon>
    </lineage>
</organism>
<feature type="signal peptide" evidence="1">
    <location>
        <begin position="1"/>
        <end position="17"/>
    </location>
</feature>
<evidence type="ECO:0000259" key="2">
    <source>
        <dbReference type="Pfam" id="PF03190"/>
    </source>
</evidence>
<dbReference type="PIRSF" id="PIRSF006402">
    <property type="entry name" value="UCP006402_thioredoxin"/>
    <property type="match status" value="1"/>
</dbReference>
<dbReference type="InterPro" id="IPR004879">
    <property type="entry name" value="Ssp411-like_TRX"/>
</dbReference>
<dbReference type="PANTHER" id="PTHR42899:SF1">
    <property type="entry name" value="SPERMATOGENESIS-ASSOCIATED PROTEIN 20"/>
    <property type="match status" value="1"/>
</dbReference>
<dbReference type="Gene3D" id="1.50.10.20">
    <property type="match status" value="1"/>
</dbReference>
<reference evidence="4" key="1">
    <citation type="journal article" date="2019" name="Int. J. Syst. Evol. Microbiol.">
        <title>The Global Catalogue of Microorganisms (GCM) 10K type strain sequencing project: providing services to taxonomists for standard genome sequencing and annotation.</title>
        <authorList>
            <consortium name="The Broad Institute Genomics Platform"/>
            <consortium name="The Broad Institute Genome Sequencing Center for Infectious Disease"/>
            <person name="Wu L."/>
            <person name="Ma J."/>
        </authorList>
    </citation>
    <scope>NUCLEOTIDE SEQUENCE [LARGE SCALE GENOMIC DNA]</scope>
    <source>
        <strain evidence="4">YJ-61-S</strain>
    </source>
</reference>
<keyword evidence="1" id="KW-0732">Signal</keyword>
<keyword evidence="4" id="KW-1185">Reference proteome</keyword>
<dbReference type="SUPFAM" id="SSF48208">
    <property type="entry name" value="Six-hairpin glycosidases"/>
    <property type="match status" value="1"/>
</dbReference>
<comment type="caution">
    <text evidence="3">The sequence shown here is derived from an EMBL/GenBank/DDBJ whole genome shotgun (WGS) entry which is preliminary data.</text>
</comment>